<dbReference type="InterPro" id="IPR009100">
    <property type="entry name" value="AcylCoA_DH/oxidase_NM_dom_sf"/>
</dbReference>
<feature type="domain" description="Adaptive response protein AidB N-terminal" evidence="8">
    <location>
        <begin position="87"/>
        <end position="218"/>
    </location>
</feature>
<dbReference type="AlphaFoldDB" id="A0A7M7P9C6"/>
<dbReference type="PANTHER" id="PTHR42707:SF2">
    <property type="entry name" value="ACD11 DEHYDROGENASE"/>
    <property type="match status" value="1"/>
</dbReference>
<proteinExistence type="inferred from homology"/>
<feature type="compositionally biased region" description="Polar residues" evidence="5">
    <location>
        <begin position="49"/>
        <end position="66"/>
    </location>
</feature>
<dbReference type="GO" id="GO:0003995">
    <property type="term" value="F:acyl-CoA dehydrogenase activity"/>
    <property type="evidence" value="ECO:0000318"/>
    <property type="project" value="GO_Central"/>
</dbReference>
<evidence type="ECO:0000259" key="6">
    <source>
        <dbReference type="Pfam" id="PF00441"/>
    </source>
</evidence>
<keyword evidence="2 4" id="KW-0285">Flavoprotein</keyword>
<dbReference type="InParanoid" id="A0A7M7P9C6"/>
<evidence type="ECO:0000256" key="3">
    <source>
        <dbReference type="ARBA" id="ARBA00022827"/>
    </source>
</evidence>
<evidence type="ECO:0000259" key="8">
    <source>
        <dbReference type="Pfam" id="PF18158"/>
    </source>
</evidence>
<reference evidence="10" key="2">
    <citation type="submission" date="2021-01" db="UniProtKB">
        <authorList>
            <consortium name="EnsemblMetazoa"/>
        </authorList>
    </citation>
    <scope>IDENTIFICATION</scope>
</reference>
<dbReference type="Pfam" id="PF02770">
    <property type="entry name" value="Acyl-CoA_dh_M"/>
    <property type="match status" value="1"/>
</dbReference>
<feature type="domain" description="Acyl-CoA dehydrogenase/oxidase C-terminal" evidence="6">
    <location>
        <begin position="361"/>
        <end position="517"/>
    </location>
</feature>
<dbReference type="EnsemblMetazoa" id="XM_030991517">
    <property type="protein sequence ID" value="XP_030847377"/>
    <property type="gene ID" value="LOC582567"/>
</dbReference>
<dbReference type="SUPFAM" id="SSF56645">
    <property type="entry name" value="Acyl-CoA dehydrogenase NM domain-like"/>
    <property type="match status" value="1"/>
</dbReference>
<dbReference type="KEGG" id="spu:582567"/>
<evidence type="ECO:0000259" key="9">
    <source>
        <dbReference type="Pfam" id="PF22217"/>
    </source>
</evidence>
<sequence>MYRRIRIPRSWLVNSSRCKSTTVSSFSSKPNDKLETASRTSSAAAVSTNHRAQQHTAPELQGQGSQAPPFKRAQRGTFFQERPRLGNVYLEDAALQSYLNRYISSEALSPIEDDLERFGERVVEEIEALSIECEENQPYVKHFDAWGNRVDDLITCEAWKKQKAIAAQEGIVAIPYERKYGSCSRVYQAAKMILYGPSSGLYSCPLAMTDGAAKMFENDGGSQLKQNAFGHLTSRNPETFWTSGQWMTERRGGSDVAGGTETLAYPQNDGSFHLHGYKWFSSASDSDMTVALARIVDDDGQYKEGTRGLSLFYLETRTPEGKLNGIEIQQLKNKLGTRQLPTAELLLDGTKAHLVSEPGYGVASISPMLTITRFHNATMAVAAMRRMVHYARDYSFQRRAFGKLIVDWPLHVQTLSRMELETRGAMALLLECAHLLGKDEAKEASEDDLNLLRLLIPVLKLYTGKQAVSVASEGLESIGGQGYIEDTGFPGILRDAQVLSIWEGTTNILSLDILRSIIKSKGQTMETFLRQVQTRSATFLTASNQDIQGTAKLIGQSCDSLKSFLVESANQDAGFMELAARDLAYSIGRTYIGLVLLEHATWERAGEEDIAVAKRWCQMDLCPVSSQNAAGTYSIEASSMDYRTVMAGYKQEE</sequence>
<dbReference type="InterPro" id="IPR041504">
    <property type="entry name" value="AidB_N"/>
</dbReference>
<name>A0A7M7P9C6_STRPU</name>
<organism evidence="10 11">
    <name type="scientific">Strongylocentrotus purpuratus</name>
    <name type="common">Purple sea urchin</name>
    <dbReference type="NCBI Taxonomy" id="7668"/>
    <lineage>
        <taxon>Eukaryota</taxon>
        <taxon>Metazoa</taxon>
        <taxon>Echinodermata</taxon>
        <taxon>Eleutherozoa</taxon>
        <taxon>Echinozoa</taxon>
        <taxon>Echinoidea</taxon>
        <taxon>Euechinoidea</taxon>
        <taxon>Echinacea</taxon>
        <taxon>Camarodonta</taxon>
        <taxon>Echinidea</taxon>
        <taxon>Strongylocentrotidae</taxon>
        <taxon>Strongylocentrotus</taxon>
    </lineage>
</organism>
<dbReference type="InterPro" id="IPR052904">
    <property type="entry name" value="Acyl-CoA_dehydrogenase-like"/>
</dbReference>
<evidence type="ECO:0000313" key="11">
    <source>
        <dbReference type="Proteomes" id="UP000007110"/>
    </source>
</evidence>
<dbReference type="PANTHER" id="PTHR42707">
    <property type="entry name" value="ACYL-COA DEHYDROGENASE"/>
    <property type="match status" value="1"/>
</dbReference>
<evidence type="ECO:0000256" key="1">
    <source>
        <dbReference type="ARBA" id="ARBA00009347"/>
    </source>
</evidence>
<evidence type="ECO:0000256" key="2">
    <source>
        <dbReference type="ARBA" id="ARBA00022630"/>
    </source>
</evidence>
<keyword evidence="3 4" id="KW-0274">FAD</keyword>
<dbReference type="GeneID" id="582567"/>
<comment type="similarity">
    <text evidence="1 4">Belongs to the acyl-CoA dehydrogenase family.</text>
</comment>
<dbReference type="Gene3D" id="2.40.110.20">
    <property type="match status" value="1"/>
</dbReference>
<dbReference type="Pfam" id="PF22217">
    <property type="entry name" value="ACDH-11_C"/>
    <property type="match status" value="1"/>
</dbReference>
<dbReference type="Gene3D" id="1.20.140.10">
    <property type="entry name" value="Butyryl-CoA Dehydrogenase, subunit A, domain 3"/>
    <property type="match status" value="1"/>
</dbReference>
<comment type="cofactor">
    <cofactor evidence="4">
        <name>FAD</name>
        <dbReference type="ChEBI" id="CHEBI:57692"/>
    </cofactor>
</comment>
<feature type="domain" description="Acyl-CoA dehydrogenase 11-like C-terminal" evidence="9">
    <location>
        <begin position="523"/>
        <end position="646"/>
    </location>
</feature>
<dbReference type="InterPro" id="IPR006091">
    <property type="entry name" value="Acyl-CoA_Oxase/DH_mid-dom"/>
</dbReference>
<feature type="region of interest" description="Disordered" evidence="5">
    <location>
        <begin position="21"/>
        <end position="70"/>
    </location>
</feature>
<evidence type="ECO:0000256" key="4">
    <source>
        <dbReference type="RuleBase" id="RU362125"/>
    </source>
</evidence>
<reference evidence="11" key="1">
    <citation type="submission" date="2015-02" db="EMBL/GenBank/DDBJ databases">
        <title>Genome sequencing for Strongylocentrotus purpuratus.</title>
        <authorList>
            <person name="Murali S."/>
            <person name="Liu Y."/>
            <person name="Vee V."/>
            <person name="English A."/>
            <person name="Wang M."/>
            <person name="Skinner E."/>
            <person name="Han Y."/>
            <person name="Muzny D.M."/>
            <person name="Worley K.C."/>
            <person name="Gibbs R.A."/>
        </authorList>
    </citation>
    <scope>NUCLEOTIDE SEQUENCE</scope>
</reference>
<evidence type="ECO:0000256" key="5">
    <source>
        <dbReference type="SAM" id="MobiDB-lite"/>
    </source>
</evidence>
<dbReference type="RefSeq" id="XP_030847377.1">
    <property type="nucleotide sequence ID" value="XM_030991517.1"/>
</dbReference>
<keyword evidence="4" id="KW-0560">Oxidoreductase</keyword>
<dbReference type="Proteomes" id="UP000007110">
    <property type="component" value="Unassembled WGS sequence"/>
</dbReference>
<dbReference type="Pfam" id="PF00441">
    <property type="entry name" value="Acyl-CoA_dh_1"/>
    <property type="match status" value="1"/>
</dbReference>
<protein>
    <recommendedName>
        <fullName evidence="12">Acyl-CoA dehydrogenase</fullName>
    </recommendedName>
</protein>
<evidence type="ECO:0000313" key="10">
    <source>
        <dbReference type="EnsemblMetazoa" id="XP_030847377"/>
    </source>
</evidence>
<feature type="domain" description="Acyl-CoA oxidase/dehydrogenase middle" evidence="7">
    <location>
        <begin position="245"/>
        <end position="348"/>
    </location>
</feature>
<evidence type="ECO:0000259" key="7">
    <source>
        <dbReference type="Pfam" id="PF02770"/>
    </source>
</evidence>
<dbReference type="OrthoDB" id="10251155at2759"/>
<dbReference type="SUPFAM" id="SSF47203">
    <property type="entry name" value="Acyl-CoA dehydrogenase C-terminal domain-like"/>
    <property type="match status" value="1"/>
</dbReference>
<dbReference type="InterPro" id="IPR009075">
    <property type="entry name" value="AcylCo_DH/oxidase_C"/>
</dbReference>
<dbReference type="Gene3D" id="6.10.250.600">
    <property type="match status" value="1"/>
</dbReference>
<dbReference type="InterPro" id="IPR036250">
    <property type="entry name" value="AcylCo_DH-like_C"/>
</dbReference>
<evidence type="ECO:0008006" key="12">
    <source>
        <dbReference type="Google" id="ProtNLM"/>
    </source>
</evidence>
<feature type="compositionally biased region" description="Low complexity" evidence="5">
    <location>
        <begin position="37"/>
        <end position="48"/>
    </location>
</feature>
<dbReference type="OMA" id="IEMVAMT"/>
<dbReference type="InterPro" id="IPR053998">
    <property type="entry name" value="ACDH-11_C"/>
</dbReference>
<keyword evidence="11" id="KW-1185">Reference proteome</keyword>
<accession>A0A7M7P9C6</accession>
<dbReference type="Pfam" id="PF18158">
    <property type="entry name" value="AidB_N"/>
    <property type="match status" value="1"/>
</dbReference>